<evidence type="ECO:0000313" key="2">
    <source>
        <dbReference type="Proteomes" id="UP001172386"/>
    </source>
</evidence>
<sequence length="236" mass="24460">MDASGPQRVQEEPESISHFHLPPNYGSRAPLDEKAPIVSVESTNIKEEMDRRGSRTIGGLSPRAFWLLIAVVAVLVIAASVGGAVGGTRMSSKPVPATITVTSSPASTTSAPSSGSSNTASSTSTSLAVLPTGTTDCPSSNGTTYTPPNMYGGQGTLQFQKLCGYDMKGVQVIAQALVTSFDACIAMCATMNYWQEDVVCRIVSYLPAGTMPGNCWAGNSTGIKVNAGVEIGLYLG</sequence>
<keyword evidence="2" id="KW-1185">Reference proteome</keyword>
<dbReference type="EMBL" id="JAPDRQ010000143">
    <property type="protein sequence ID" value="KAJ9653722.1"/>
    <property type="molecule type" value="Genomic_DNA"/>
</dbReference>
<reference evidence="1" key="1">
    <citation type="submission" date="2022-10" db="EMBL/GenBank/DDBJ databases">
        <title>Culturing micro-colonial fungi from biological soil crusts in the Mojave desert and describing Neophaeococcomyces mojavensis, and introducing the new genera and species Taxawa tesnikishii.</title>
        <authorList>
            <person name="Kurbessoian T."/>
            <person name="Stajich J.E."/>
        </authorList>
    </citation>
    <scope>NUCLEOTIDE SEQUENCE</scope>
    <source>
        <strain evidence="1">JES_112</strain>
    </source>
</reference>
<organism evidence="1 2">
    <name type="scientific">Neophaeococcomyces mojaviensis</name>
    <dbReference type="NCBI Taxonomy" id="3383035"/>
    <lineage>
        <taxon>Eukaryota</taxon>
        <taxon>Fungi</taxon>
        <taxon>Dikarya</taxon>
        <taxon>Ascomycota</taxon>
        <taxon>Pezizomycotina</taxon>
        <taxon>Eurotiomycetes</taxon>
        <taxon>Chaetothyriomycetidae</taxon>
        <taxon>Chaetothyriales</taxon>
        <taxon>Chaetothyriales incertae sedis</taxon>
        <taxon>Neophaeococcomyces</taxon>
    </lineage>
</organism>
<proteinExistence type="predicted"/>
<accession>A0ACC3A101</accession>
<comment type="caution">
    <text evidence="1">The sequence shown here is derived from an EMBL/GenBank/DDBJ whole genome shotgun (WGS) entry which is preliminary data.</text>
</comment>
<protein>
    <submittedName>
        <fullName evidence="1">Uncharacterized protein</fullName>
    </submittedName>
</protein>
<evidence type="ECO:0000313" key="1">
    <source>
        <dbReference type="EMBL" id="KAJ9653722.1"/>
    </source>
</evidence>
<dbReference type="Proteomes" id="UP001172386">
    <property type="component" value="Unassembled WGS sequence"/>
</dbReference>
<gene>
    <name evidence="1" type="ORF">H2198_007120</name>
</gene>
<name>A0ACC3A101_9EURO</name>